<feature type="region of interest" description="Disordered" evidence="1">
    <location>
        <begin position="168"/>
        <end position="187"/>
    </location>
</feature>
<organism evidence="2 3">
    <name type="scientific">Paenirhodobacter populi</name>
    <dbReference type="NCBI Taxonomy" id="2306993"/>
    <lineage>
        <taxon>Bacteria</taxon>
        <taxon>Pseudomonadati</taxon>
        <taxon>Pseudomonadota</taxon>
        <taxon>Alphaproteobacteria</taxon>
        <taxon>Rhodobacterales</taxon>
        <taxon>Rhodobacter group</taxon>
        <taxon>Paenirhodobacter</taxon>
    </lineage>
</organism>
<name>A0A443KER2_9RHOB</name>
<sequence>MAWLGLDPKQVRLIRHDDRGVAAWRRGGKITFGCFASFQREKPAPYNETKIACHFLPGPNLPDGSLSALYVGTTLILDEWPWDGQRLPLIVDEDIIAGERGRQNVNAFDLEWLDVGREYSERLLIDWEPGARAWSQWAHKRPKAIVELRLQAHEPAFPVSFPGSARSRNTPRLGSGLLRESGASTCW</sequence>
<gene>
    <name evidence="2" type="ORF">D2T31_04625</name>
</gene>
<dbReference type="RefSeq" id="WP_128236416.1">
    <property type="nucleotide sequence ID" value="NZ_SAUX01000004.1"/>
</dbReference>
<reference evidence="2 3" key="2">
    <citation type="submission" date="2019-01" db="EMBL/GenBank/DDBJ databases">
        <authorList>
            <person name="Li Y."/>
        </authorList>
    </citation>
    <scope>NUCLEOTIDE SEQUENCE [LARGE SCALE GENOMIC DNA]</scope>
    <source>
        <strain evidence="2 3">D19-10-3-21</strain>
    </source>
</reference>
<dbReference type="Proteomes" id="UP000285295">
    <property type="component" value="Unassembled WGS sequence"/>
</dbReference>
<reference evidence="2 3" key="1">
    <citation type="submission" date="2019-01" db="EMBL/GenBank/DDBJ databases">
        <title>Sinorhodobacter populi sp. nov. isolated from the symptomatic bark tissue of Populus euramericana canker.</title>
        <authorList>
            <person name="Xu G."/>
        </authorList>
    </citation>
    <scope>NUCLEOTIDE SEQUENCE [LARGE SCALE GENOMIC DNA]</scope>
    <source>
        <strain evidence="2 3">D19-10-3-21</strain>
    </source>
</reference>
<comment type="caution">
    <text evidence="2">The sequence shown here is derived from an EMBL/GenBank/DDBJ whole genome shotgun (WGS) entry which is preliminary data.</text>
</comment>
<proteinExistence type="predicted"/>
<protein>
    <submittedName>
        <fullName evidence="2">Uncharacterized protein</fullName>
    </submittedName>
</protein>
<dbReference type="AlphaFoldDB" id="A0A443KER2"/>
<dbReference type="OrthoDB" id="89044at2"/>
<evidence type="ECO:0000256" key="1">
    <source>
        <dbReference type="SAM" id="MobiDB-lite"/>
    </source>
</evidence>
<evidence type="ECO:0000313" key="3">
    <source>
        <dbReference type="Proteomes" id="UP000285295"/>
    </source>
</evidence>
<evidence type="ECO:0000313" key="2">
    <source>
        <dbReference type="EMBL" id="RWR31294.1"/>
    </source>
</evidence>
<accession>A0A443KER2</accession>
<dbReference type="EMBL" id="SAUX01000004">
    <property type="protein sequence ID" value="RWR31294.1"/>
    <property type="molecule type" value="Genomic_DNA"/>
</dbReference>